<dbReference type="OrthoDB" id="9920807at2"/>
<dbReference type="RefSeq" id="WP_132976806.1">
    <property type="nucleotide sequence ID" value="NZ_SMAO01000004.1"/>
</dbReference>
<dbReference type="EMBL" id="SMAO01000004">
    <property type="protein sequence ID" value="TCT21191.1"/>
    <property type="molecule type" value="Genomic_DNA"/>
</dbReference>
<protein>
    <submittedName>
        <fullName evidence="1">Uncharacterized protein</fullName>
    </submittedName>
</protein>
<evidence type="ECO:0000313" key="1">
    <source>
        <dbReference type="EMBL" id="TCT21191.1"/>
    </source>
</evidence>
<accession>A0A4R3MZQ9</accession>
<organism evidence="1 2">
    <name type="scientific">Thiobaca trueperi</name>
    <dbReference type="NCBI Taxonomy" id="127458"/>
    <lineage>
        <taxon>Bacteria</taxon>
        <taxon>Pseudomonadati</taxon>
        <taxon>Pseudomonadota</taxon>
        <taxon>Gammaproteobacteria</taxon>
        <taxon>Chromatiales</taxon>
        <taxon>Chromatiaceae</taxon>
        <taxon>Thiobaca</taxon>
    </lineage>
</organism>
<dbReference type="Proteomes" id="UP000295717">
    <property type="component" value="Unassembled WGS sequence"/>
</dbReference>
<sequence>MSQPSFAAVPARIAGRVVFRVHARGSVWAIRIPRAGQLPPPACLFLPAPRLQLALAFAALARGLGWRAQVRPGVGSAVWRSGPLAAQCPAYAVKIWLPVGVSAAQARAALRGAFNAAQ</sequence>
<comment type="caution">
    <text evidence="1">The sequence shown here is derived from an EMBL/GenBank/DDBJ whole genome shotgun (WGS) entry which is preliminary data.</text>
</comment>
<keyword evidence="2" id="KW-1185">Reference proteome</keyword>
<proteinExistence type="predicted"/>
<reference evidence="1 2" key="1">
    <citation type="submission" date="2019-03" db="EMBL/GenBank/DDBJ databases">
        <title>Genomic Encyclopedia of Type Strains, Phase IV (KMG-IV): sequencing the most valuable type-strain genomes for metagenomic binning, comparative biology and taxonomic classification.</title>
        <authorList>
            <person name="Goeker M."/>
        </authorList>
    </citation>
    <scope>NUCLEOTIDE SEQUENCE [LARGE SCALE GENOMIC DNA]</scope>
    <source>
        <strain evidence="1 2">DSM 13587</strain>
    </source>
</reference>
<evidence type="ECO:0000313" key="2">
    <source>
        <dbReference type="Proteomes" id="UP000295717"/>
    </source>
</evidence>
<gene>
    <name evidence="1" type="ORF">EDC35_10444</name>
</gene>
<name>A0A4R3MZQ9_9GAMM</name>
<dbReference type="AlphaFoldDB" id="A0A4R3MZQ9"/>